<keyword evidence="3" id="KW-1185">Reference proteome</keyword>
<reference evidence="2 3" key="1">
    <citation type="journal article" date="2016" name="Genome Announc.">
        <title>Complete Genome Sequence of Thiostrepton-Producing Streptomyces laurentii ATCC 31255.</title>
        <authorList>
            <person name="Doi K."/>
            <person name="Fujino Y."/>
            <person name="Nagayoshi Y."/>
            <person name="Ohshima T."/>
            <person name="Ogata S."/>
        </authorList>
    </citation>
    <scope>NUCLEOTIDE SEQUENCE [LARGE SCALE GENOMIC DNA]</scope>
    <source>
        <strain evidence="2 3">ATCC 31255</strain>
    </source>
</reference>
<feature type="compositionally biased region" description="Pro residues" evidence="1">
    <location>
        <begin position="219"/>
        <end position="233"/>
    </location>
</feature>
<sequence length="321" mass="35506">MSRSELPKLLAHQRPLSGQGGGPVRPEKGRVHVEARRPRWLLDHSPSFSVLFYEMRTPASYEAGVKFRIAPKGGMVPCSARTCRRWAEAAVAYATAVDEASTELVAAHRHARALPGWRLVATRRALRAWEQARRRYEQVMRQASEEYKPVRLEIGQAIEAEMRKKVRHEEREARARRHRAELARRAVWGWTTAVDGSAAEGPAARLFRHDVPSGGDSPAPDPARQNPPAPSLPPVDLHELRRALKELSPARLEWDHAAVVATERELEGVSFGGWWRELFGEDHLTFTTPPPPPPRRHGYTGGGTATGGVGGFVGGGFGGGY</sequence>
<evidence type="ECO:0000313" key="2">
    <source>
        <dbReference type="EMBL" id="BAU84048.1"/>
    </source>
</evidence>
<name>A0A169NIU9_STRLU</name>
<organism evidence="2 3">
    <name type="scientific">Streptomyces laurentii</name>
    <dbReference type="NCBI Taxonomy" id="39478"/>
    <lineage>
        <taxon>Bacteria</taxon>
        <taxon>Bacillati</taxon>
        <taxon>Actinomycetota</taxon>
        <taxon>Actinomycetes</taxon>
        <taxon>Kitasatosporales</taxon>
        <taxon>Streptomycetaceae</taxon>
        <taxon>Streptomyces</taxon>
    </lineage>
</organism>
<proteinExistence type="predicted"/>
<feature type="region of interest" description="Disordered" evidence="1">
    <location>
        <begin position="1"/>
        <end position="30"/>
    </location>
</feature>
<accession>A0A169NIU9</accession>
<gene>
    <name evidence="2" type="ORF">SLA_3134</name>
</gene>
<protein>
    <submittedName>
        <fullName evidence="2">Uncharacterized protein</fullName>
    </submittedName>
</protein>
<evidence type="ECO:0000256" key="1">
    <source>
        <dbReference type="SAM" id="MobiDB-lite"/>
    </source>
</evidence>
<dbReference type="EMBL" id="AP017424">
    <property type="protein sequence ID" value="BAU84048.1"/>
    <property type="molecule type" value="Genomic_DNA"/>
</dbReference>
<evidence type="ECO:0000313" key="3">
    <source>
        <dbReference type="Proteomes" id="UP000217676"/>
    </source>
</evidence>
<dbReference type="Proteomes" id="UP000217676">
    <property type="component" value="Chromosome"/>
</dbReference>
<dbReference type="AlphaFoldDB" id="A0A169NIU9"/>
<feature type="region of interest" description="Disordered" evidence="1">
    <location>
        <begin position="207"/>
        <end position="235"/>
    </location>
</feature>
<dbReference type="KEGG" id="slau:SLA_3134"/>